<dbReference type="GO" id="GO:0016491">
    <property type="term" value="F:oxidoreductase activity"/>
    <property type="evidence" value="ECO:0007669"/>
    <property type="project" value="UniProtKB-KW"/>
</dbReference>
<proteinExistence type="predicted"/>
<dbReference type="PRINTS" id="PR00069">
    <property type="entry name" value="ALDKETRDTASE"/>
</dbReference>
<dbReference type="InterPro" id="IPR020471">
    <property type="entry name" value="AKR"/>
</dbReference>
<feature type="domain" description="NADP-dependent oxidoreductase" evidence="3">
    <location>
        <begin position="46"/>
        <end position="151"/>
    </location>
</feature>
<protein>
    <recommendedName>
        <fullName evidence="3">NADP-dependent oxidoreductase domain-containing protein</fullName>
    </recommendedName>
</protein>
<organism evidence="4 5">
    <name type="scientific">Rhinolophus ferrumequinum</name>
    <name type="common">Greater horseshoe bat</name>
    <dbReference type="NCBI Taxonomy" id="59479"/>
    <lineage>
        <taxon>Eukaryota</taxon>
        <taxon>Metazoa</taxon>
        <taxon>Chordata</taxon>
        <taxon>Craniata</taxon>
        <taxon>Vertebrata</taxon>
        <taxon>Euteleostomi</taxon>
        <taxon>Mammalia</taxon>
        <taxon>Eutheria</taxon>
        <taxon>Laurasiatheria</taxon>
        <taxon>Chiroptera</taxon>
        <taxon>Yinpterochiroptera</taxon>
        <taxon>Rhinolophoidea</taxon>
        <taxon>Rhinolophidae</taxon>
        <taxon>Rhinolophinae</taxon>
        <taxon>Rhinolophus</taxon>
    </lineage>
</organism>
<evidence type="ECO:0000313" key="5">
    <source>
        <dbReference type="Proteomes" id="UP000585614"/>
    </source>
</evidence>
<keyword evidence="2" id="KW-0560">Oxidoreductase</keyword>
<sequence>MRRRKSNEKEAGVAIQEKLKEHMKCEDHFIVPKLWSPYQGERSLPEIECHPYLSQEKLIRYCHSKGTVVTVYSPLSSNDRPWTKPEDPSLLEDPRNKAIADKHNKTTAQVLIQFPRQRNLVMILKSVTPKRMAENFQVFDFELSSEDMTTLLSYNRNCASHKNYPFNNEF</sequence>
<evidence type="ECO:0000259" key="3">
    <source>
        <dbReference type="Pfam" id="PF00248"/>
    </source>
</evidence>
<dbReference type="PANTHER" id="PTHR11732">
    <property type="entry name" value="ALDO/KETO REDUCTASE"/>
    <property type="match status" value="1"/>
</dbReference>
<dbReference type="InterPro" id="IPR023210">
    <property type="entry name" value="NADP_OxRdtase_dom"/>
</dbReference>
<keyword evidence="1" id="KW-0521">NADP</keyword>
<dbReference type="Pfam" id="PF00248">
    <property type="entry name" value="Aldo_ket_red"/>
    <property type="match status" value="1"/>
</dbReference>
<evidence type="ECO:0000313" key="4">
    <source>
        <dbReference type="EMBL" id="KAF6357145.1"/>
    </source>
</evidence>
<dbReference type="SUPFAM" id="SSF51430">
    <property type="entry name" value="NAD(P)-linked oxidoreductase"/>
    <property type="match status" value="1"/>
</dbReference>
<evidence type="ECO:0000256" key="1">
    <source>
        <dbReference type="ARBA" id="ARBA00022857"/>
    </source>
</evidence>
<dbReference type="AlphaFoldDB" id="A0A7J7Y5I8"/>
<accession>A0A7J7Y5I8</accession>
<gene>
    <name evidence="4" type="ORF">mRhiFer1_010066</name>
</gene>
<reference evidence="4 5" key="1">
    <citation type="journal article" date="2020" name="Nature">
        <title>Six reference-quality genomes reveal evolution of bat adaptations.</title>
        <authorList>
            <person name="Jebb D."/>
            <person name="Huang Z."/>
            <person name="Pippel M."/>
            <person name="Hughes G.M."/>
            <person name="Lavrichenko K."/>
            <person name="Devanna P."/>
            <person name="Winkler S."/>
            <person name="Jermiin L.S."/>
            <person name="Skirmuntt E.C."/>
            <person name="Katzourakis A."/>
            <person name="Burkitt-Gray L."/>
            <person name="Ray D.A."/>
            <person name="Sullivan K.A.M."/>
            <person name="Roscito J.G."/>
            <person name="Kirilenko B.M."/>
            <person name="Davalos L.M."/>
            <person name="Corthals A.P."/>
            <person name="Power M.L."/>
            <person name="Jones G."/>
            <person name="Ransome R.D."/>
            <person name="Dechmann D.K.N."/>
            <person name="Locatelli A.G."/>
            <person name="Puechmaille S.J."/>
            <person name="Fedrigo O."/>
            <person name="Jarvis E.D."/>
            <person name="Hiller M."/>
            <person name="Vernes S.C."/>
            <person name="Myers E.W."/>
            <person name="Teeling E.C."/>
        </authorList>
    </citation>
    <scope>NUCLEOTIDE SEQUENCE [LARGE SCALE GENOMIC DNA]</scope>
    <source>
        <strain evidence="4">MRhiFer1</strain>
        <tissue evidence="4">Lung</tissue>
    </source>
</reference>
<name>A0A7J7Y5I8_RHIFE</name>
<dbReference type="InterPro" id="IPR036812">
    <property type="entry name" value="NAD(P)_OxRdtase_dom_sf"/>
</dbReference>
<dbReference type="Gene3D" id="3.20.20.100">
    <property type="entry name" value="NADP-dependent oxidoreductase domain"/>
    <property type="match status" value="1"/>
</dbReference>
<dbReference type="EMBL" id="JACAGC010000007">
    <property type="protein sequence ID" value="KAF6357145.1"/>
    <property type="molecule type" value="Genomic_DNA"/>
</dbReference>
<dbReference type="Proteomes" id="UP000585614">
    <property type="component" value="Unassembled WGS sequence"/>
</dbReference>
<comment type="caution">
    <text evidence="4">The sequence shown here is derived from an EMBL/GenBank/DDBJ whole genome shotgun (WGS) entry which is preliminary data.</text>
</comment>
<evidence type="ECO:0000256" key="2">
    <source>
        <dbReference type="ARBA" id="ARBA00023002"/>
    </source>
</evidence>